<evidence type="ECO:0000313" key="2">
    <source>
        <dbReference type="Proteomes" id="UP000258309"/>
    </source>
</evidence>
<feature type="non-terminal residue" evidence="1">
    <location>
        <position position="595"/>
    </location>
</feature>
<evidence type="ECO:0008006" key="3">
    <source>
        <dbReference type="Google" id="ProtNLM"/>
    </source>
</evidence>
<dbReference type="OrthoDB" id="3938867at2759"/>
<sequence>MGTRGLRIIRFRGRYFVYYNQLDSYPESLGTDIVNRIPNDRKRYKGTSARTPHSSSWQLTYQFPILAWLEKERAIYAEINDEFESEVVTISEEELRDLLAIEETRNNKSKVYPHWRKLDAELYDFPTTLCDSGNDLMIEWVYLIDLDSELFAINNWVFFDLWNIPNKRWMHAFGDNDEGEDTFSAEVCPEASFYHAPKRYTYFAGVPAEERENYLVQFQSWPCVTVQTTSKVNVSSPAALQQVISIILFESFTQRNTSRFWEYFTGWSYTDFAFREVAFAMLSLAAGQFSIDNPNRFHGYFRKYDSDGYLIDRNEGGSPKLMPLFGSGYHVPDQEPGSAPSGTIYWFENVLVSLVPDTIFERDTEAAIAKAVDYGLKTAKVDFQAVLFSVCNAIMLEICITDGIVTKIKRTGTVLIHDARRANARGGYNEDDESDTDEANFSSPMEKLVHVHSGFVSLQNFFEVAAHRALGGFTCGFFPPEIYSKIITHVNHSTRSACAKVSRMFRPLCQESFSFGNNLIIVKFEPSNSHPPPGHFVKLDHMGVFTFFHRDTGHITQSGISLREEMHDRDEKKVSAWCPIVGGATRPSMITQCQL</sequence>
<dbReference type="OMA" id="EVLTMNH"/>
<keyword evidence="2" id="KW-1185">Reference proteome</keyword>
<feature type="non-terminal residue" evidence="1">
    <location>
        <position position="1"/>
    </location>
</feature>
<accession>A0A3E2GXC2</accession>
<reference evidence="1 2" key="1">
    <citation type="submission" date="2018-05" db="EMBL/GenBank/DDBJ databases">
        <title>Draft genome sequence of Scytalidium lignicola DSM 105466, a ubiquitous saprotrophic fungus.</title>
        <authorList>
            <person name="Buettner E."/>
            <person name="Gebauer A.M."/>
            <person name="Hofrichter M."/>
            <person name="Liers C."/>
            <person name="Kellner H."/>
        </authorList>
    </citation>
    <scope>NUCLEOTIDE SEQUENCE [LARGE SCALE GENOMIC DNA]</scope>
    <source>
        <strain evidence="1 2">DSM 105466</strain>
    </source>
</reference>
<dbReference type="STRING" id="5539.A0A3E2GXC2"/>
<evidence type="ECO:0000313" key="1">
    <source>
        <dbReference type="EMBL" id="RFU25786.1"/>
    </source>
</evidence>
<protein>
    <recommendedName>
        <fullName evidence="3">F-box domain-containing protein</fullName>
    </recommendedName>
</protein>
<gene>
    <name evidence="1" type="ORF">B7463_g10550</name>
</gene>
<comment type="caution">
    <text evidence="1">The sequence shown here is derived from an EMBL/GenBank/DDBJ whole genome shotgun (WGS) entry which is preliminary data.</text>
</comment>
<organism evidence="1 2">
    <name type="scientific">Scytalidium lignicola</name>
    <name type="common">Hyphomycete</name>
    <dbReference type="NCBI Taxonomy" id="5539"/>
    <lineage>
        <taxon>Eukaryota</taxon>
        <taxon>Fungi</taxon>
        <taxon>Dikarya</taxon>
        <taxon>Ascomycota</taxon>
        <taxon>Pezizomycotina</taxon>
        <taxon>Leotiomycetes</taxon>
        <taxon>Leotiomycetes incertae sedis</taxon>
        <taxon>Scytalidium</taxon>
    </lineage>
</organism>
<proteinExistence type="predicted"/>
<dbReference type="AlphaFoldDB" id="A0A3E2GXC2"/>
<dbReference type="EMBL" id="NCSJ02000304">
    <property type="protein sequence ID" value="RFU25786.1"/>
    <property type="molecule type" value="Genomic_DNA"/>
</dbReference>
<dbReference type="Proteomes" id="UP000258309">
    <property type="component" value="Unassembled WGS sequence"/>
</dbReference>
<name>A0A3E2GXC2_SCYLI</name>